<dbReference type="PANTHER" id="PTHR19303:SF74">
    <property type="entry name" value="POGO TRANSPOSABLE ELEMENT WITH KRAB DOMAIN"/>
    <property type="match status" value="1"/>
</dbReference>
<dbReference type="OrthoDB" id="4327074at2759"/>
<dbReference type="InterPro" id="IPR004875">
    <property type="entry name" value="DDE_SF_endonuclease_dom"/>
</dbReference>
<sequence>MYHGLTPKATRRLAYEFAEKNHVKIPDSWKANKLAGKDWFTGFLNRQPHLSIRTPENTSLARISSFNKSTVGAFQAKLEEVLKRHEFTRSDIFNLDETGVTTVQKTQKVVATKGQHQVGKVTSRERGQLVTQVGIIGANGIALPPVWVFPRKKFDKHRMLSGIPDEYGATGLVHSSGWTTSDNFLRVLEHFVAHVRCSKERQVILIMDNHESHLSVPAIDYCKENGITILTLPPHTSNKLQPLDRTIFGPFKRYFNQGADDWMLSHPGQTLSIYNLAAICMIAWDRSATPSNIKSGFRCTGIWPFDKNIFSEEDFLCSFVTDRVAPPTENKVLEKNVDASLPSTSSAQPLPEPQTRAEIDHHKQNFVSPSKIRPYPKASERKASRKGPPKRKSIVATDTPERDEIAQKKLKKNRSEIDLKNIKKAKKKVMSDSSSDEEEVIYKDSSSDLDLEQDDDEDEDLTKLEVQSFIVSKVFGKKSVRHYAAKIEEVVLDGYNVKLLKKQVASNRFRFSEEPPAFVSYEEVILKLPNPLTDRSARYADMIYFNIDLTEYSLC</sequence>
<evidence type="ECO:0000256" key="1">
    <source>
        <dbReference type="SAM" id="MobiDB-lite"/>
    </source>
</evidence>
<dbReference type="GO" id="GO:0005634">
    <property type="term" value="C:nucleus"/>
    <property type="evidence" value="ECO:0007669"/>
    <property type="project" value="TreeGrafter"/>
</dbReference>
<dbReference type="AlphaFoldDB" id="A0A6J2YFE8"/>
<dbReference type="InParanoid" id="A0A6J2YFE8"/>
<dbReference type="Gene3D" id="3.30.420.10">
    <property type="entry name" value="Ribonuclease H-like superfamily/Ribonuclease H"/>
    <property type="match status" value="1"/>
</dbReference>
<dbReference type="RefSeq" id="XP_030762678.1">
    <property type="nucleotide sequence ID" value="XM_030906818.1"/>
</dbReference>
<dbReference type="InterPro" id="IPR050863">
    <property type="entry name" value="CenT-Element_Derived"/>
</dbReference>
<proteinExistence type="predicted"/>
<organism evidence="3 4">
    <name type="scientific">Sitophilus oryzae</name>
    <name type="common">Rice weevil</name>
    <name type="synonym">Curculio oryzae</name>
    <dbReference type="NCBI Taxonomy" id="7048"/>
    <lineage>
        <taxon>Eukaryota</taxon>
        <taxon>Metazoa</taxon>
        <taxon>Ecdysozoa</taxon>
        <taxon>Arthropoda</taxon>
        <taxon>Hexapoda</taxon>
        <taxon>Insecta</taxon>
        <taxon>Pterygota</taxon>
        <taxon>Neoptera</taxon>
        <taxon>Endopterygota</taxon>
        <taxon>Coleoptera</taxon>
        <taxon>Polyphaga</taxon>
        <taxon>Cucujiformia</taxon>
        <taxon>Curculionidae</taxon>
        <taxon>Dryophthorinae</taxon>
        <taxon>Sitophilus</taxon>
    </lineage>
</organism>
<dbReference type="PANTHER" id="PTHR19303">
    <property type="entry name" value="TRANSPOSON"/>
    <property type="match status" value="1"/>
</dbReference>
<dbReference type="Pfam" id="PF03184">
    <property type="entry name" value="DDE_1"/>
    <property type="match status" value="1"/>
</dbReference>
<dbReference type="GeneID" id="115887405"/>
<feature type="compositionally biased region" description="Acidic residues" evidence="1">
    <location>
        <begin position="447"/>
        <end position="457"/>
    </location>
</feature>
<dbReference type="GO" id="GO:0003677">
    <property type="term" value="F:DNA binding"/>
    <property type="evidence" value="ECO:0007669"/>
    <property type="project" value="TreeGrafter"/>
</dbReference>
<evidence type="ECO:0000313" key="3">
    <source>
        <dbReference type="Proteomes" id="UP000504635"/>
    </source>
</evidence>
<accession>A0A6J2YFE8</accession>
<dbReference type="Proteomes" id="UP000504635">
    <property type="component" value="Unplaced"/>
</dbReference>
<name>A0A6J2YFE8_SITOR</name>
<feature type="compositionally biased region" description="Basic residues" evidence="1">
    <location>
        <begin position="383"/>
        <end position="393"/>
    </location>
</feature>
<evidence type="ECO:0000259" key="2">
    <source>
        <dbReference type="Pfam" id="PF03184"/>
    </source>
</evidence>
<dbReference type="KEGG" id="soy:115887405"/>
<reference evidence="4" key="1">
    <citation type="submission" date="2025-08" db="UniProtKB">
        <authorList>
            <consortium name="RefSeq"/>
        </authorList>
    </citation>
    <scope>IDENTIFICATION</scope>
    <source>
        <tissue evidence="4">Gonads</tissue>
    </source>
</reference>
<dbReference type="InterPro" id="IPR036397">
    <property type="entry name" value="RNaseH_sf"/>
</dbReference>
<gene>
    <name evidence="4" type="primary">LOC115887405</name>
</gene>
<feature type="domain" description="DDE-1" evidence="2">
    <location>
        <begin position="133"/>
        <end position="297"/>
    </location>
</feature>
<protein>
    <submittedName>
        <fullName evidence="4">Uncharacterized protein LOC115887405</fullName>
    </submittedName>
</protein>
<feature type="region of interest" description="Disordered" evidence="1">
    <location>
        <begin position="425"/>
        <end position="457"/>
    </location>
</feature>
<keyword evidence="3" id="KW-1185">Reference proteome</keyword>
<feature type="region of interest" description="Disordered" evidence="1">
    <location>
        <begin position="334"/>
        <end position="403"/>
    </location>
</feature>
<evidence type="ECO:0000313" key="4">
    <source>
        <dbReference type="RefSeq" id="XP_030762678.1"/>
    </source>
</evidence>